<dbReference type="AlphaFoldDB" id="A0A415DYG9"/>
<protein>
    <submittedName>
        <fullName evidence="2">DUF1700 domain-containing protein</fullName>
    </submittedName>
</protein>
<evidence type="ECO:0000313" key="3">
    <source>
        <dbReference type="Proteomes" id="UP000284841"/>
    </source>
</evidence>
<organism evidence="2 3">
    <name type="scientific">Emergencia timonensis</name>
    <dbReference type="NCBI Taxonomy" id="1776384"/>
    <lineage>
        <taxon>Bacteria</taxon>
        <taxon>Bacillati</taxon>
        <taxon>Bacillota</taxon>
        <taxon>Clostridia</taxon>
        <taxon>Peptostreptococcales</taxon>
        <taxon>Anaerovoracaceae</taxon>
        <taxon>Emergencia</taxon>
    </lineage>
</organism>
<evidence type="ECO:0000256" key="1">
    <source>
        <dbReference type="SAM" id="Phobius"/>
    </source>
</evidence>
<dbReference type="EMBL" id="QRMS01000004">
    <property type="protein sequence ID" value="RHJ85903.1"/>
    <property type="molecule type" value="Genomic_DNA"/>
</dbReference>
<accession>A0A415DYG9</accession>
<reference evidence="2 3" key="1">
    <citation type="submission" date="2018-08" db="EMBL/GenBank/DDBJ databases">
        <title>A genome reference for cultivated species of the human gut microbiota.</title>
        <authorList>
            <person name="Zou Y."/>
            <person name="Xue W."/>
            <person name="Luo G."/>
        </authorList>
    </citation>
    <scope>NUCLEOTIDE SEQUENCE [LARGE SCALE GENOMIC DNA]</scope>
    <source>
        <strain evidence="2 3">AM07-24</strain>
    </source>
</reference>
<keyword evidence="1" id="KW-1133">Transmembrane helix</keyword>
<keyword evidence="1" id="KW-0472">Membrane</keyword>
<dbReference type="Pfam" id="PF22564">
    <property type="entry name" value="HAAS"/>
    <property type="match status" value="1"/>
</dbReference>
<feature type="transmembrane region" description="Helical" evidence="1">
    <location>
        <begin position="119"/>
        <end position="140"/>
    </location>
</feature>
<evidence type="ECO:0000313" key="2">
    <source>
        <dbReference type="EMBL" id="RHJ85903.1"/>
    </source>
</evidence>
<name>A0A415DYG9_9FIRM</name>
<dbReference type="OrthoDB" id="2867550at2"/>
<dbReference type="Proteomes" id="UP000284841">
    <property type="component" value="Unassembled WGS sequence"/>
</dbReference>
<comment type="caution">
    <text evidence="2">The sequence shown here is derived from an EMBL/GenBank/DDBJ whole genome shotgun (WGS) entry which is preliminary data.</text>
</comment>
<proteinExistence type="predicted"/>
<sequence>MDRNLELYLDTFDKHLKSVPTSERIDIIKEIKSAMIEMEQKEGLTPQQITEKLGNPKDLAQAYLGESISKTPGFNWQKWKTVIAFYGAAGFSSMFVIPVLGILSPVLKLCGYFVPLAGLVKLIGYLVGYDLPIAIVQIGTFELHPIFSLVVSVIFGVLFYSLGRYLWRLLLEYIRKVSEKKRNLFVN</sequence>
<dbReference type="RefSeq" id="WP_118336074.1">
    <property type="nucleotide sequence ID" value="NZ_AP025567.1"/>
</dbReference>
<gene>
    <name evidence="2" type="ORF">DW099_13735</name>
</gene>
<keyword evidence="3" id="KW-1185">Reference proteome</keyword>
<keyword evidence="1" id="KW-0812">Transmembrane</keyword>
<dbReference type="STRING" id="1776384.GCA_900086585_02007"/>
<feature type="transmembrane region" description="Helical" evidence="1">
    <location>
        <begin position="83"/>
        <end position="107"/>
    </location>
</feature>
<feature type="transmembrane region" description="Helical" evidence="1">
    <location>
        <begin position="146"/>
        <end position="167"/>
    </location>
</feature>